<organism evidence="1 3">
    <name type="scientific">Flectobacillus roseus</name>
    <dbReference type="NCBI Taxonomy" id="502259"/>
    <lineage>
        <taxon>Bacteria</taxon>
        <taxon>Pseudomonadati</taxon>
        <taxon>Bacteroidota</taxon>
        <taxon>Cytophagia</taxon>
        <taxon>Cytophagales</taxon>
        <taxon>Flectobacillaceae</taxon>
        <taxon>Flectobacillus</taxon>
    </lineage>
</organism>
<keyword evidence="3" id="KW-1185">Reference proteome</keyword>
<protein>
    <submittedName>
        <fullName evidence="1">Uncharacterized protein</fullName>
    </submittedName>
</protein>
<name>A0ABT6Y606_9BACT</name>
<gene>
    <name evidence="1" type="ORF">QM524_07065</name>
    <name evidence="2" type="ORF">QM524_25550</name>
</gene>
<evidence type="ECO:0000313" key="2">
    <source>
        <dbReference type="EMBL" id="MDI9862616.1"/>
    </source>
</evidence>
<dbReference type="RefSeq" id="WP_095160444.1">
    <property type="nucleotide sequence ID" value="NZ_JASHIF010000005.1"/>
</dbReference>
<dbReference type="EMBL" id="JASHIF010000005">
    <property type="protein sequence ID" value="MDI9858961.1"/>
    <property type="molecule type" value="Genomic_DNA"/>
</dbReference>
<proteinExistence type="predicted"/>
<accession>A0ABT6Y606</accession>
<sequence length="100" mass="11390">MKKDIQPIVKKVSLNTPFLGIDNKPILENGQEVNLGKIVGQSIAYSTSNQNAQKLMYIGFQLYNGEDVQLDPQDLKILKDFIEADTQMTNVFKYRVLEQL</sequence>
<dbReference type="EMBL" id="JASHIF010000035">
    <property type="protein sequence ID" value="MDI9862616.1"/>
    <property type="molecule type" value="Genomic_DNA"/>
</dbReference>
<evidence type="ECO:0000313" key="3">
    <source>
        <dbReference type="Proteomes" id="UP001236507"/>
    </source>
</evidence>
<evidence type="ECO:0000313" key="1">
    <source>
        <dbReference type="EMBL" id="MDI9858961.1"/>
    </source>
</evidence>
<dbReference type="Proteomes" id="UP001236507">
    <property type="component" value="Unassembled WGS sequence"/>
</dbReference>
<reference evidence="1 3" key="1">
    <citation type="submission" date="2023-05" db="EMBL/GenBank/DDBJ databases">
        <title>Novel species of genus Flectobacillus isolated from stream in China.</title>
        <authorList>
            <person name="Lu H."/>
        </authorList>
    </citation>
    <scope>NUCLEOTIDE SEQUENCE [LARGE SCALE GENOMIC DNA]</scope>
    <source>
        <strain evidence="1 3">KCTC 42575</strain>
    </source>
</reference>
<comment type="caution">
    <text evidence="1">The sequence shown here is derived from an EMBL/GenBank/DDBJ whole genome shotgun (WGS) entry which is preliminary data.</text>
</comment>